<name>A0A1V4J3R1_PATFA</name>
<organism evidence="2 3">
    <name type="scientific">Patagioenas fasciata monilis</name>
    <dbReference type="NCBI Taxonomy" id="372326"/>
    <lineage>
        <taxon>Eukaryota</taxon>
        <taxon>Metazoa</taxon>
        <taxon>Chordata</taxon>
        <taxon>Craniata</taxon>
        <taxon>Vertebrata</taxon>
        <taxon>Euteleostomi</taxon>
        <taxon>Archelosauria</taxon>
        <taxon>Archosauria</taxon>
        <taxon>Dinosauria</taxon>
        <taxon>Saurischia</taxon>
        <taxon>Theropoda</taxon>
        <taxon>Coelurosauria</taxon>
        <taxon>Aves</taxon>
        <taxon>Neognathae</taxon>
        <taxon>Neoaves</taxon>
        <taxon>Columbimorphae</taxon>
        <taxon>Columbiformes</taxon>
        <taxon>Columbidae</taxon>
        <taxon>Patagioenas</taxon>
    </lineage>
</organism>
<accession>A0A1V4J3R1</accession>
<feature type="region of interest" description="Disordered" evidence="1">
    <location>
        <begin position="1"/>
        <end position="34"/>
    </location>
</feature>
<dbReference type="EMBL" id="LSYS01009367">
    <property type="protein sequence ID" value="OPJ66387.1"/>
    <property type="molecule type" value="Genomic_DNA"/>
</dbReference>
<comment type="caution">
    <text evidence="2">The sequence shown here is derived from an EMBL/GenBank/DDBJ whole genome shotgun (WGS) entry which is preliminary data.</text>
</comment>
<feature type="compositionally biased region" description="Polar residues" evidence="1">
    <location>
        <begin position="8"/>
        <end position="17"/>
    </location>
</feature>
<proteinExistence type="predicted"/>
<sequence>MRWEPSGSGRQQGSAPHTHTREQDRPTDGGPVQPRVLVLRKYHGDEDCPSVSFYLPVSEELDKYLQQKYCLILKNFH</sequence>
<evidence type="ECO:0000256" key="1">
    <source>
        <dbReference type="SAM" id="MobiDB-lite"/>
    </source>
</evidence>
<dbReference type="AlphaFoldDB" id="A0A1V4J3R1"/>
<gene>
    <name evidence="2" type="ORF">AV530_016464</name>
</gene>
<dbReference type="Proteomes" id="UP000190648">
    <property type="component" value="Unassembled WGS sequence"/>
</dbReference>
<reference evidence="2 3" key="1">
    <citation type="submission" date="2016-02" db="EMBL/GenBank/DDBJ databases">
        <title>Band-tailed pigeon sequencing and assembly.</title>
        <authorList>
            <person name="Soares A.E."/>
            <person name="Novak B.J."/>
            <person name="Rice E.S."/>
            <person name="O'Connell B."/>
            <person name="Chang D."/>
            <person name="Weber S."/>
            <person name="Shapiro B."/>
        </authorList>
    </citation>
    <scope>NUCLEOTIDE SEQUENCE [LARGE SCALE GENOMIC DNA]</scope>
    <source>
        <strain evidence="2">BTP2013</strain>
        <tissue evidence="2">Blood</tissue>
    </source>
</reference>
<evidence type="ECO:0000313" key="2">
    <source>
        <dbReference type="EMBL" id="OPJ66387.1"/>
    </source>
</evidence>
<evidence type="ECO:0000313" key="3">
    <source>
        <dbReference type="Proteomes" id="UP000190648"/>
    </source>
</evidence>
<protein>
    <submittedName>
        <fullName evidence="2">Uncharacterized protein</fullName>
    </submittedName>
</protein>
<keyword evidence="3" id="KW-1185">Reference proteome</keyword>